<protein>
    <submittedName>
        <fullName evidence="1">Uncharacterized protein</fullName>
    </submittedName>
</protein>
<evidence type="ECO:0000313" key="1">
    <source>
        <dbReference type="EMBL" id="KAF5873270.1"/>
    </source>
</evidence>
<dbReference type="Proteomes" id="UP000531561">
    <property type="component" value="Unassembled WGS sequence"/>
</dbReference>
<gene>
    <name evidence="1" type="ORF">Bfra_008551</name>
</gene>
<dbReference type="GeneID" id="59262602"/>
<dbReference type="OrthoDB" id="3506243at2759"/>
<organism evidence="1 2">
    <name type="scientific">Botrytis fragariae</name>
    <dbReference type="NCBI Taxonomy" id="1964551"/>
    <lineage>
        <taxon>Eukaryota</taxon>
        <taxon>Fungi</taxon>
        <taxon>Dikarya</taxon>
        <taxon>Ascomycota</taxon>
        <taxon>Pezizomycotina</taxon>
        <taxon>Leotiomycetes</taxon>
        <taxon>Helotiales</taxon>
        <taxon>Sclerotiniaceae</taxon>
        <taxon>Botrytis</taxon>
    </lineage>
</organism>
<sequence>MAATTKSNNVVMDDQRKKVVRDLLLGNLKPSRLSKLSPELIIMIMESLFDNVMVFPDYPDIIKALDAKSEATAFHYTVETFIRHAKRARLNHGSVNQFPKLLEPEHHVDGEFKVNSMDKFGTKIQLQFMCESFGLRFYDLYITDLCLDFSKLNKTKLAEFKDALTSDKNFGLKPYFVHLASRLKRLAVIRGQFTFGTTKFQIACILQFLRHSKQLTAFRIIDTPSNDKVAYMNDYDDSMCALVRGISSIFDLNSRRTEGVYYETSVDDSGISQSLRSYKLPAEDPPIFRQVTFRWIATEGLKADVSKIDQLEPLFNERRYEKQKYHGHTEDTFARYCRPSIKRVFCYGESLCGGVYFNICHGCGPNEIILP</sequence>
<dbReference type="AlphaFoldDB" id="A0A8H6EIM5"/>
<proteinExistence type="predicted"/>
<reference evidence="1 2" key="1">
    <citation type="journal article" date="2020" name="Phytopathology">
        <title>A high-quality genome resource of Botrytis fragariae, a new and rapidly spreading fungal pathogen causing strawberry gray mold in the U.S.A.</title>
        <authorList>
            <person name="Wu Y."/>
            <person name="Saski C.A."/>
            <person name="Schnabel G."/>
            <person name="Xiao S."/>
            <person name="Hu M."/>
        </authorList>
    </citation>
    <scope>NUCLEOTIDE SEQUENCE [LARGE SCALE GENOMIC DNA]</scope>
    <source>
        <strain evidence="1 2">BVB16</strain>
    </source>
</reference>
<keyword evidence="2" id="KW-1185">Reference proteome</keyword>
<evidence type="ECO:0000313" key="2">
    <source>
        <dbReference type="Proteomes" id="UP000531561"/>
    </source>
</evidence>
<dbReference type="EMBL" id="JABFCT010000009">
    <property type="protein sequence ID" value="KAF5873270.1"/>
    <property type="molecule type" value="Genomic_DNA"/>
</dbReference>
<name>A0A8H6EIM5_9HELO</name>
<comment type="caution">
    <text evidence="1">The sequence shown here is derived from an EMBL/GenBank/DDBJ whole genome shotgun (WGS) entry which is preliminary data.</text>
</comment>
<accession>A0A8H6EIM5</accession>
<dbReference type="RefSeq" id="XP_037192216.1">
    <property type="nucleotide sequence ID" value="XM_037338910.1"/>
</dbReference>